<dbReference type="Gene3D" id="1.20.5.340">
    <property type="match status" value="1"/>
</dbReference>
<feature type="coiled-coil region" evidence="2">
    <location>
        <begin position="1878"/>
        <end position="1912"/>
    </location>
</feature>
<dbReference type="InterPro" id="IPR055167">
    <property type="entry name" value="Rootletin-like_CC"/>
</dbReference>
<feature type="coiled-coil region" evidence="2">
    <location>
        <begin position="1579"/>
        <end position="1840"/>
    </location>
</feature>
<evidence type="ECO:0000256" key="2">
    <source>
        <dbReference type="SAM" id="Coils"/>
    </source>
</evidence>
<dbReference type="InterPro" id="IPR057531">
    <property type="entry name" value="PUMA/OVT1_CC"/>
</dbReference>
<dbReference type="Pfam" id="PF15035">
    <property type="entry name" value="Rootletin"/>
    <property type="match status" value="1"/>
</dbReference>
<protein>
    <submittedName>
        <fullName evidence="6">Major antigen</fullName>
    </submittedName>
</protein>
<dbReference type="Pfam" id="PF24423">
    <property type="entry name" value="OVT1"/>
    <property type="match status" value="1"/>
</dbReference>
<dbReference type="SUPFAM" id="SSF57997">
    <property type="entry name" value="Tropomyosin"/>
    <property type="match status" value="1"/>
</dbReference>
<name>A0A915BWM2_PARUN</name>
<keyword evidence="1 2" id="KW-0175">Coiled coil</keyword>
<feature type="coiled-coil region" evidence="2">
    <location>
        <begin position="172"/>
        <end position="216"/>
    </location>
</feature>
<evidence type="ECO:0000259" key="4">
    <source>
        <dbReference type="Pfam" id="PF24627"/>
    </source>
</evidence>
<evidence type="ECO:0000256" key="1">
    <source>
        <dbReference type="ARBA" id="ARBA00023054"/>
    </source>
</evidence>
<dbReference type="Gene3D" id="1.10.287.1490">
    <property type="match status" value="2"/>
</dbReference>
<dbReference type="PANTHER" id="PTHR23159:SF31">
    <property type="entry name" value="CENTROSOME-ASSOCIATED PROTEIN CEP250 ISOFORM X1"/>
    <property type="match status" value="1"/>
</dbReference>
<feature type="coiled-coil region" evidence="2">
    <location>
        <begin position="246"/>
        <end position="277"/>
    </location>
</feature>
<feature type="coiled-coil region" evidence="2">
    <location>
        <begin position="1411"/>
        <end position="1550"/>
    </location>
</feature>
<reference evidence="6" key="1">
    <citation type="submission" date="2022-11" db="UniProtKB">
        <authorList>
            <consortium name="WormBaseParasite"/>
        </authorList>
    </citation>
    <scope>IDENTIFICATION</scope>
</reference>
<sequence length="2048" mass="237346">ALVCNYEMEQVDEVAATDVEGDRDVTTRTTRTIITRTTYGGGDGEPSLAGTRLTLDDGTFYADSDSLGEVVLGSSSYGSNISSSRLDKAQDDLSSYKKRIDANVEQQRTHAEIMAALQHKVHDYRRRFAEIESRLAANKPEEGVTFNISDVKEDWSPKMLLKGLDDSDYEFIARLEEERRKNEEFRMLLEQERMQNDQLQAEIQRLRQQFEMSMRDKDRIYQARERNFTQYLSEEQRKVSDLWVELQQVRRQCAEYKEQTERDLENQKNEFIKVMRNVGGVARQLNLSAAEGNGTHPLFSDTASESGMVINQDTVLVEAVKRFRDQQAVPPGSQLYGEMRMSAGGDAELQKELMKKYEESIERIIELESRGDGSAGKVSNLEGELKRTKDRLNECLETLRKLHILAKESSQDADKVIGVLPPGSAQVVPSEVLRSVRYVIRSRDNELQQLQRKLKNGNTQVSELEVQLEGAEEARRRLEKQLADAKKDIADQTKTLDEANREIKRLEERLYTTESEKTVSEAARKHLEDEIRRLKSVFDQTTTDGEKKALEEAEERIRQIEDEHRTRVADLTRRIEGLQNDNKHLRADYNALKDKYRNIEIEYNSTVRRIDEKDTTLKNLENLKADLMRDLEKERARVDVVTSELDQLQLTYTTTTKNAAVIETSLKEIKQQRDEIVKQKDDLTQQLNEIEMKMEIEVKKREEIEKVNRRQLGEIEKLKTNIADYESQLMMMRRHNDELDTQTKTLQAKITTLENSLASAQKEVEKLAELNNKLQKEKQDILNQKQKGESDVDALKDKLRKLEQEVDKLRLENRTLHDSEQKASDAYKEMANNAHLLEKELEDAKNEIDELKKTLNRIDQENREKIELTLMTKTAPDEKSKEREITSTYESTHIHEIRVKELGDKYKLDLDKLENERDELERRVRLLEDELTEKQRNLDRQEAGIEDLRRERQLEIDRLKAEIANIQTKYQNDLDDERDQNSHNIEVMKATEEDLRNRLAAAEKKLQDVLERQRVLEKENVDWEDKYNSALKDLQKLADELDTARANYEKEIQKWKTDCYMAQTDLKTAEASVESLKTQLSATSDRASLLNKTVNEQLIKIRELNSQVRRLEEELEDTKSTAANHEVDLDGTLTRLHALEDQYAALQLDNSKLKAEADSLLRELDVLKSNRLSDESEIERLKKKLQHITDAAKEQAEEFEKVRNERDRLEKALREKSKQADQLRELAQTFDVKISRMRQEVQDASDKLIAADSDRNALRIEMKKLQQELQFGQEQMHRKVDEFHAALEDLSNAHRAAEDGRVNALQELETRKYEVDDLQARLDNAEQRLATLQQEYINADSERGLLADSLRRFQSVISRTITVNRFQQIAASGKADEIALEYPEDTIKKEVVTHVQASPGHGVNIAEAIDLQGLDLSIQKLIARIDKLERERNEYRDSLGRLKRKTSDSHVTVNKHETLYKSIEEKFNDAEEDRRALEVRLASAKQLLRSQEEALKQRDDERRQLKSKIVAFELQARGKEAQIRHLNEQIKSLRTETENAQAEARSLREREEVWDASKFKLESKMRDHEGESQRISILMSSFETERQSLNESVKKLASQLQASEGKNADLRDDVEKLKRDLSKAESLEVELRRSLEEKTRVAQDASGLREQLSIAKSDLANANARKQQLESELLTVRSDLREQKQHLSDSSDRLSDLQRQLVDAQNEKNRLSDKLYSLEKAIMQHRTNESDLRQQLSVMTNEKKSVQNEVDELRRRISQFEADKRETREKLEDLNRIRVTLLKKIETLENEKRKAEAVINETALQREAIEHSLTALERENKELYKNSAQLQQQVAQLEMDNGNRLIALTNKQREEHEKFVQSVRNEKAQFERIVENRDRTQKSRIKQLENQLNIMREQLNNERRRRRDATDRVMINDMSKLGGKMFGLNTSIVSAGGYYPQAESFDYLGSRGSYSSYGLSPRIDFASLGAEYYKAPTSSVVFKEPVDIAQDTYSYRTTTSLGTTTTAKLEPTKEIDESDTRKKTVIVVHMKSTQKENGGSDKESVTAD</sequence>
<evidence type="ECO:0000259" key="3">
    <source>
        <dbReference type="Pfam" id="PF15035"/>
    </source>
</evidence>
<keyword evidence="5" id="KW-1185">Reference proteome</keyword>
<dbReference type="PANTHER" id="PTHR23159">
    <property type="entry name" value="CENTROSOMAL PROTEIN 2"/>
    <property type="match status" value="1"/>
</dbReference>
<dbReference type="WBParaSite" id="PgR064_g005_t08">
    <property type="protein sequence ID" value="PgR064_g005_t08"/>
    <property type="gene ID" value="PgR064_g005"/>
</dbReference>
<evidence type="ECO:0000313" key="6">
    <source>
        <dbReference type="WBParaSite" id="PgR064_g005_t08"/>
    </source>
</evidence>
<proteinExistence type="predicted"/>
<dbReference type="Proteomes" id="UP000887569">
    <property type="component" value="Unplaced"/>
</dbReference>
<feature type="coiled-coil region" evidence="2">
    <location>
        <begin position="1308"/>
        <end position="1342"/>
    </location>
</feature>
<feature type="coiled-coil region" evidence="2">
    <location>
        <begin position="86"/>
        <end position="134"/>
    </location>
</feature>
<feature type="coiled-coil region" evidence="2">
    <location>
        <begin position="440"/>
        <end position="868"/>
    </location>
</feature>
<feature type="coiled-coil region" evidence="2">
    <location>
        <begin position="347"/>
        <end position="398"/>
    </location>
</feature>
<feature type="domain" description="PUMA/OVT1 coiled-coil region" evidence="4">
    <location>
        <begin position="445"/>
        <end position="518"/>
    </location>
</feature>
<organism evidence="5 6">
    <name type="scientific">Parascaris univalens</name>
    <name type="common">Nematode worm</name>
    <dbReference type="NCBI Taxonomy" id="6257"/>
    <lineage>
        <taxon>Eukaryota</taxon>
        <taxon>Metazoa</taxon>
        <taxon>Ecdysozoa</taxon>
        <taxon>Nematoda</taxon>
        <taxon>Chromadorea</taxon>
        <taxon>Rhabditida</taxon>
        <taxon>Spirurina</taxon>
        <taxon>Ascaridomorpha</taxon>
        <taxon>Ascaridoidea</taxon>
        <taxon>Ascarididae</taxon>
        <taxon>Parascaris</taxon>
    </lineage>
</organism>
<feature type="domain" description="Rootletin-like coiled-coil" evidence="3">
    <location>
        <begin position="97"/>
        <end position="274"/>
    </location>
</feature>
<dbReference type="Pfam" id="PF24627">
    <property type="entry name" value="PUMA_CC"/>
    <property type="match status" value="1"/>
</dbReference>
<accession>A0A915BWM2</accession>
<feature type="coiled-coil region" evidence="2">
    <location>
        <begin position="903"/>
        <end position="1282"/>
    </location>
</feature>
<dbReference type="Gene3D" id="1.20.5.170">
    <property type="match status" value="1"/>
</dbReference>
<evidence type="ECO:0000313" key="5">
    <source>
        <dbReference type="Proteomes" id="UP000887569"/>
    </source>
</evidence>